<dbReference type="PANTHER" id="PTHR22932">
    <property type="entry name" value="TELOMERASE-BINDING PROTEIN P23 HSP90 CO-CHAPERONE"/>
    <property type="match status" value="1"/>
</dbReference>
<comment type="similarity">
    <text evidence="1">Belongs to the p23/wos2 family.</text>
</comment>
<evidence type="ECO:0000256" key="2">
    <source>
        <dbReference type="SAM" id="MobiDB-lite"/>
    </source>
</evidence>
<dbReference type="AlphaFoldDB" id="A0ABD0YLF5"/>
<dbReference type="Gene3D" id="2.60.40.790">
    <property type="match status" value="1"/>
</dbReference>
<evidence type="ECO:0000313" key="4">
    <source>
        <dbReference type="EMBL" id="KAL1116684.1"/>
    </source>
</evidence>
<organism evidence="4 5">
    <name type="scientific">Ranatra chinensis</name>
    <dbReference type="NCBI Taxonomy" id="642074"/>
    <lineage>
        <taxon>Eukaryota</taxon>
        <taxon>Metazoa</taxon>
        <taxon>Ecdysozoa</taxon>
        <taxon>Arthropoda</taxon>
        <taxon>Hexapoda</taxon>
        <taxon>Insecta</taxon>
        <taxon>Pterygota</taxon>
        <taxon>Neoptera</taxon>
        <taxon>Paraneoptera</taxon>
        <taxon>Hemiptera</taxon>
        <taxon>Heteroptera</taxon>
        <taxon>Panheteroptera</taxon>
        <taxon>Nepomorpha</taxon>
        <taxon>Nepidae</taxon>
        <taxon>Ranatrinae</taxon>
        <taxon>Ranatra</taxon>
    </lineage>
</organism>
<reference evidence="4 5" key="1">
    <citation type="submission" date="2024-07" db="EMBL/GenBank/DDBJ databases">
        <title>Chromosome-level genome assembly of the water stick insect Ranatra chinensis (Heteroptera: Nepidae).</title>
        <authorList>
            <person name="Liu X."/>
        </authorList>
    </citation>
    <scope>NUCLEOTIDE SEQUENCE [LARGE SCALE GENOMIC DNA]</scope>
    <source>
        <strain evidence="4">Cailab_2021Rc</strain>
        <tissue evidence="4">Muscle</tissue>
    </source>
</reference>
<evidence type="ECO:0000313" key="5">
    <source>
        <dbReference type="Proteomes" id="UP001558652"/>
    </source>
</evidence>
<dbReference type="EMBL" id="JBFDAA010000017">
    <property type="protein sequence ID" value="KAL1116684.1"/>
    <property type="molecule type" value="Genomic_DNA"/>
</dbReference>
<proteinExistence type="inferred from homology"/>
<name>A0ABD0YLF5_9HEMI</name>
<evidence type="ECO:0000256" key="1">
    <source>
        <dbReference type="ARBA" id="ARBA00025733"/>
    </source>
</evidence>
<dbReference type="InterPro" id="IPR008978">
    <property type="entry name" value="HSP20-like_chaperone"/>
</dbReference>
<dbReference type="SUPFAM" id="SSF49764">
    <property type="entry name" value="HSP20-like chaperones"/>
    <property type="match status" value="1"/>
</dbReference>
<feature type="compositionally biased region" description="Acidic residues" evidence="2">
    <location>
        <begin position="116"/>
        <end position="133"/>
    </location>
</feature>
<gene>
    <name evidence="4" type="ORF">AAG570_005156</name>
</gene>
<sequence length="133" mass="15333">MKIEADKFYFKGIGGSDKKLHELSFEFYKEVEPDKSLKTVRDRNIEVVLKKKDDSSAYWPRLTKDKIKNHWLKIDFNRWQDDEYSDDDASGMNMGLEDMVRSMGGLGGSDAKPSFDDIDVPSDSDDEDLPDLE</sequence>
<dbReference type="InterPro" id="IPR007052">
    <property type="entry name" value="CS_dom"/>
</dbReference>
<feature type="domain" description="CS" evidence="3">
    <location>
        <begin position="1"/>
        <end position="63"/>
    </location>
</feature>
<accession>A0ABD0YLF5</accession>
<dbReference type="InterPro" id="IPR045250">
    <property type="entry name" value="p23-like"/>
</dbReference>
<protein>
    <recommendedName>
        <fullName evidence="3">CS domain-containing protein</fullName>
    </recommendedName>
</protein>
<dbReference type="Proteomes" id="UP001558652">
    <property type="component" value="Unassembled WGS sequence"/>
</dbReference>
<dbReference type="PANTHER" id="PTHR22932:SF1">
    <property type="entry name" value="CO-CHAPERONE PROTEIN DAF-41"/>
    <property type="match status" value="1"/>
</dbReference>
<dbReference type="CDD" id="cd06465">
    <property type="entry name" value="p23_hB-ind1_like"/>
    <property type="match status" value="1"/>
</dbReference>
<evidence type="ECO:0000259" key="3">
    <source>
        <dbReference type="PROSITE" id="PS51203"/>
    </source>
</evidence>
<keyword evidence="5" id="KW-1185">Reference proteome</keyword>
<dbReference type="PROSITE" id="PS51203">
    <property type="entry name" value="CS"/>
    <property type="match status" value="1"/>
</dbReference>
<comment type="caution">
    <text evidence="4">The sequence shown here is derived from an EMBL/GenBank/DDBJ whole genome shotgun (WGS) entry which is preliminary data.</text>
</comment>
<feature type="region of interest" description="Disordered" evidence="2">
    <location>
        <begin position="100"/>
        <end position="133"/>
    </location>
</feature>